<keyword evidence="3" id="KW-1185">Reference proteome</keyword>
<dbReference type="SUPFAM" id="SSF53795">
    <property type="entry name" value="PEP carboxykinase-like"/>
    <property type="match status" value="1"/>
</dbReference>
<sequence>MAAPEFENIHATGLVLGQHGVVLRGPSGSGKSLLALELLDRWEHRRLNARLVADDRLDIRVQPDGLMMATPPNIAGLIELRGRGIVERPHVNAAAVHLVVDLVDGLTRMLEEADLETHILGMQLARCPVPQRGVVDSAHQILLVAEALGRL</sequence>
<accession>A0AA41U9R6</accession>
<dbReference type="GO" id="GO:0000155">
    <property type="term" value="F:phosphorelay sensor kinase activity"/>
    <property type="evidence" value="ECO:0007669"/>
    <property type="project" value="InterPro"/>
</dbReference>
<dbReference type="Proteomes" id="UP001156140">
    <property type="component" value="Unassembled WGS sequence"/>
</dbReference>
<dbReference type="GO" id="GO:0005524">
    <property type="term" value="F:ATP binding"/>
    <property type="evidence" value="ECO:0007669"/>
    <property type="project" value="InterPro"/>
</dbReference>
<evidence type="ECO:0000313" key="3">
    <source>
        <dbReference type="Proteomes" id="UP001156140"/>
    </source>
</evidence>
<keyword evidence="2" id="KW-0418">Kinase</keyword>
<gene>
    <name evidence="2" type="ORF">ML536_00175</name>
</gene>
<dbReference type="AlphaFoldDB" id="A0AA41U9R6"/>
<dbReference type="InterPro" id="IPR027417">
    <property type="entry name" value="P-loop_NTPase"/>
</dbReference>
<name>A0AA41U9R6_9HYPH</name>
<dbReference type="EMBL" id="JALAZD010000001">
    <property type="protein sequence ID" value="MCI0125232.1"/>
    <property type="molecule type" value="Genomic_DNA"/>
</dbReference>
<dbReference type="Pfam" id="PF07475">
    <property type="entry name" value="Hpr_kinase_C"/>
    <property type="match status" value="1"/>
</dbReference>
<dbReference type="GO" id="GO:0006109">
    <property type="term" value="P:regulation of carbohydrate metabolic process"/>
    <property type="evidence" value="ECO:0007669"/>
    <property type="project" value="InterPro"/>
</dbReference>
<feature type="domain" description="HPr kinase/phosphorylase C-terminal" evidence="1">
    <location>
        <begin position="8"/>
        <end position="87"/>
    </location>
</feature>
<comment type="caution">
    <text evidence="2">The sequence shown here is derived from an EMBL/GenBank/DDBJ whole genome shotgun (WGS) entry which is preliminary data.</text>
</comment>
<dbReference type="CDD" id="cd01918">
    <property type="entry name" value="HprK_C"/>
    <property type="match status" value="1"/>
</dbReference>
<dbReference type="RefSeq" id="WP_281734533.1">
    <property type="nucleotide sequence ID" value="NZ_JAKETQ010000001.1"/>
</dbReference>
<proteinExistence type="predicted"/>
<dbReference type="Gene3D" id="3.40.50.300">
    <property type="entry name" value="P-loop containing nucleotide triphosphate hydrolases"/>
    <property type="match status" value="1"/>
</dbReference>
<evidence type="ECO:0000313" key="2">
    <source>
        <dbReference type="EMBL" id="MCI0125232.1"/>
    </source>
</evidence>
<organism evidence="2 3">
    <name type="scientific">Paradevosia shaoguanensis</name>
    <dbReference type="NCBI Taxonomy" id="1335043"/>
    <lineage>
        <taxon>Bacteria</taxon>
        <taxon>Pseudomonadati</taxon>
        <taxon>Pseudomonadota</taxon>
        <taxon>Alphaproteobacteria</taxon>
        <taxon>Hyphomicrobiales</taxon>
        <taxon>Devosiaceae</taxon>
        <taxon>Paradevosia</taxon>
    </lineage>
</organism>
<dbReference type="InterPro" id="IPR011104">
    <property type="entry name" value="Hpr_kin/Pase_C"/>
</dbReference>
<keyword evidence="2" id="KW-0808">Transferase</keyword>
<protein>
    <submittedName>
        <fullName evidence="2">HPr kinase/phosphatase C-terminal domain-containing protein</fullName>
    </submittedName>
</protein>
<evidence type="ECO:0000259" key="1">
    <source>
        <dbReference type="Pfam" id="PF07475"/>
    </source>
</evidence>
<reference evidence="2" key="1">
    <citation type="submission" date="2022-03" db="EMBL/GenBank/DDBJ databases">
        <title>The complete genome sequence of a Methyloterrigena soli.</title>
        <authorList>
            <person name="Zi Z."/>
        </authorList>
    </citation>
    <scope>NUCLEOTIDE SEQUENCE</scope>
    <source>
        <strain evidence="2">M48</strain>
    </source>
</reference>